<dbReference type="PANTHER" id="PTHR42194:SF1">
    <property type="entry name" value="UPF0276 PROTEIN HI_1600"/>
    <property type="match status" value="1"/>
</dbReference>
<proteinExistence type="predicted"/>
<dbReference type="SUPFAM" id="SSF51658">
    <property type="entry name" value="Xylose isomerase-like"/>
    <property type="match status" value="1"/>
</dbReference>
<dbReference type="Gene3D" id="3.20.20.150">
    <property type="entry name" value="Divalent-metal-dependent TIM barrel enzymes"/>
    <property type="match status" value="1"/>
</dbReference>
<dbReference type="Pfam" id="PF05114">
    <property type="entry name" value="MbnB_TglH_ChrH"/>
    <property type="match status" value="1"/>
</dbReference>
<dbReference type="RefSeq" id="WP_253672018.1">
    <property type="nucleotide sequence ID" value="NZ_JAMTCP010000037.1"/>
</dbReference>
<dbReference type="PANTHER" id="PTHR42194">
    <property type="entry name" value="UPF0276 PROTEIN HI_1600"/>
    <property type="match status" value="1"/>
</dbReference>
<dbReference type="Proteomes" id="UP001205311">
    <property type="component" value="Unassembled WGS sequence"/>
</dbReference>
<dbReference type="NCBIfam" id="NF003818">
    <property type="entry name" value="PRK05409.1"/>
    <property type="match status" value="1"/>
</dbReference>
<dbReference type="EMBL" id="JAMTCP010000037">
    <property type="protein sequence ID" value="MCP2261184.1"/>
    <property type="molecule type" value="Genomic_DNA"/>
</dbReference>
<comment type="caution">
    <text evidence="1">The sequence shown here is derived from an EMBL/GenBank/DDBJ whole genome shotgun (WGS) entry which is preliminary data.</text>
</comment>
<name>A0ABT1I094_STRSD</name>
<gene>
    <name evidence="1" type="ORF">LX15_004905</name>
</gene>
<keyword evidence="2" id="KW-1185">Reference proteome</keyword>
<dbReference type="InterPro" id="IPR036237">
    <property type="entry name" value="Xyl_isomerase-like_sf"/>
</dbReference>
<evidence type="ECO:0000313" key="2">
    <source>
        <dbReference type="Proteomes" id="UP001205311"/>
    </source>
</evidence>
<organism evidence="1 2">
    <name type="scientific">Streptoalloteichus tenebrarius (strain ATCC 17920 / DSM 40477 / JCM 4838 / CBS 697.72 / NBRC 16177 / NCIMB 11028 / NRRL B-12390 / A12253. 1 / ISP 5477)</name>
    <name type="common">Streptomyces tenebrarius</name>
    <dbReference type="NCBI Taxonomy" id="1933"/>
    <lineage>
        <taxon>Bacteria</taxon>
        <taxon>Bacillati</taxon>
        <taxon>Actinomycetota</taxon>
        <taxon>Actinomycetes</taxon>
        <taxon>Pseudonocardiales</taxon>
        <taxon>Pseudonocardiaceae</taxon>
        <taxon>Streptoalloteichus</taxon>
    </lineage>
</organism>
<protein>
    <submittedName>
        <fullName evidence="1">Uncharacterized protein</fullName>
    </submittedName>
</protein>
<evidence type="ECO:0000313" key="1">
    <source>
        <dbReference type="EMBL" id="MCP2261184.1"/>
    </source>
</evidence>
<sequence length="286" mass="32124">MRTGTPPRRRLGTRWLGFGVGLRLPHLDYVRQRWPALGFFEVVTEDFMDSHGARRRALAEIAERYPVVLHGLALSIGGCDRLDYRYLGRLRELADEVRAEWVSDHVGWTGVDGVNTHAVLPMPRTEESLRHLVRRIRTVQDVLERPLVLKNTSSSVEFAASTLSEWEFLARMADEADCGLLLDVTNVHVSAVNHDFDPVEYLRALPHHRVVEMHLSGHTHHGTHAVASRDAPVADAVWELYRLAVVLTGGAPTVVEWDDQLPAFPVLLAELDKARRHAATALWAGV</sequence>
<reference evidence="1 2" key="1">
    <citation type="submission" date="2022-06" db="EMBL/GenBank/DDBJ databases">
        <title>Genomic Encyclopedia of Archaeal and Bacterial Type Strains, Phase II (KMG-II): from individual species to whole genera.</title>
        <authorList>
            <person name="Goeker M."/>
        </authorList>
    </citation>
    <scope>NUCLEOTIDE SEQUENCE [LARGE SCALE GENOMIC DNA]</scope>
    <source>
        <strain evidence="1 2">DSM 40477</strain>
    </source>
</reference>
<dbReference type="InterPro" id="IPR007801">
    <property type="entry name" value="MbnB/TglH/ChrH"/>
</dbReference>
<accession>A0ABT1I094</accession>